<keyword evidence="3 6" id="KW-0456">Lyase</keyword>
<dbReference type="AlphaFoldDB" id="A0AAW7Z351"/>
<name>A0AAW7Z351_9ALTE</name>
<organism evidence="6 8">
    <name type="scientific">Alteromonas stellipolaris</name>
    <dbReference type="NCBI Taxonomy" id="233316"/>
    <lineage>
        <taxon>Bacteria</taxon>
        <taxon>Pseudomonadati</taxon>
        <taxon>Pseudomonadota</taxon>
        <taxon>Gammaproteobacteria</taxon>
        <taxon>Alteromonadales</taxon>
        <taxon>Alteromonadaceae</taxon>
        <taxon>Alteromonas/Salinimonas group</taxon>
        <taxon>Alteromonas</taxon>
    </lineage>
</organism>
<dbReference type="FunFam" id="3.20.20.70:FF:000071">
    <property type="entry name" value="Hydroxymethylglutaryl-CoA lyase"/>
    <property type="match status" value="1"/>
</dbReference>
<dbReference type="GO" id="GO:0004419">
    <property type="term" value="F:hydroxymethylglutaryl-CoA lyase activity"/>
    <property type="evidence" value="ECO:0007669"/>
    <property type="project" value="TreeGrafter"/>
</dbReference>
<comment type="similarity">
    <text evidence="1">Belongs to the HMG-CoA lyase family.</text>
</comment>
<dbReference type="PANTHER" id="PTHR42738:SF7">
    <property type="entry name" value="HYDROXYMETHYLGLUTARYL-COA LYASE"/>
    <property type="match status" value="1"/>
</dbReference>
<dbReference type="Gene3D" id="3.20.20.70">
    <property type="entry name" value="Aldolase class I"/>
    <property type="match status" value="1"/>
</dbReference>
<dbReference type="Proteomes" id="UP001170717">
    <property type="component" value="Unassembled WGS sequence"/>
</dbReference>
<dbReference type="CDD" id="cd07938">
    <property type="entry name" value="DRE_TIM_HMGL"/>
    <property type="match status" value="1"/>
</dbReference>
<dbReference type="NCBIfam" id="NF004283">
    <property type="entry name" value="PRK05692.1"/>
    <property type="match status" value="1"/>
</dbReference>
<evidence type="ECO:0000256" key="1">
    <source>
        <dbReference type="ARBA" id="ARBA00009405"/>
    </source>
</evidence>
<dbReference type="SUPFAM" id="SSF51569">
    <property type="entry name" value="Aldolase"/>
    <property type="match status" value="1"/>
</dbReference>
<dbReference type="Proteomes" id="UP000056750">
    <property type="component" value="Chromosome"/>
</dbReference>
<keyword evidence="2" id="KW-0479">Metal-binding</keyword>
<accession>A0AAW7Z351</accession>
<dbReference type="InterPro" id="IPR000891">
    <property type="entry name" value="PYR_CT"/>
</dbReference>
<reference evidence="5 7" key="1">
    <citation type="submission" date="2015-12" db="EMBL/GenBank/DDBJ databases">
        <title>Intraspecies pangenome expansion in the marine bacterium Alteromonas.</title>
        <authorList>
            <person name="Lopez-Perez M."/>
            <person name="Rodriguez-Valera F."/>
        </authorList>
    </citation>
    <scope>NUCLEOTIDE SEQUENCE [LARGE SCALE GENOMIC DNA]</scope>
    <source>
        <strain evidence="5 7">LMG 21861</strain>
    </source>
</reference>
<evidence type="ECO:0000256" key="3">
    <source>
        <dbReference type="ARBA" id="ARBA00023239"/>
    </source>
</evidence>
<evidence type="ECO:0000259" key="4">
    <source>
        <dbReference type="PROSITE" id="PS50991"/>
    </source>
</evidence>
<dbReference type="InterPro" id="IPR013785">
    <property type="entry name" value="Aldolase_TIM"/>
</dbReference>
<evidence type="ECO:0000313" key="8">
    <source>
        <dbReference type="Proteomes" id="UP001170717"/>
    </source>
</evidence>
<dbReference type="GO" id="GO:0046951">
    <property type="term" value="P:ketone body biosynthetic process"/>
    <property type="evidence" value="ECO:0007669"/>
    <property type="project" value="TreeGrafter"/>
</dbReference>
<evidence type="ECO:0000313" key="6">
    <source>
        <dbReference type="EMBL" id="MDO6579214.1"/>
    </source>
</evidence>
<dbReference type="InterPro" id="IPR043594">
    <property type="entry name" value="HMGL"/>
</dbReference>
<gene>
    <name evidence="5" type="ORF">AVL57_15700</name>
    <name evidence="6" type="ORF">Q4527_17555</name>
</gene>
<proteinExistence type="inferred from homology"/>
<dbReference type="PROSITE" id="PS50991">
    <property type="entry name" value="PYR_CT"/>
    <property type="match status" value="1"/>
</dbReference>
<reference evidence="6" key="2">
    <citation type="submission" date="2023-07" db="EMBL/GenBank/DDBJ databases">
        <title>Genome content predicts the carbon catabolic preferences of heterotrophic bacteria.</title>
        <authorList>
            <person name="Gralka M."/>
        </authorList>
    </citation>
    <scope>NUCLEOTIDE SEQUENCE</scope>
    <source>
        <strain evidence="6">F2M12</strain>
    </source>
</reference>
<protein>
    <submittedName>
        <fullName evidence="6">Hydroxymethylglutaryl-CoA lyase</fullName>
    </submittedName>
</protein>
<dbReference type="Pfam" id="PF00682">
    <property type="entry name" value="HMGL-like"/>
    <property type="match status" value="1"/>
</dbReference>
<feature type="domain" description="Pyruvate carboxyltransferase" evidence="4">
    <location>
        <begin position="7"/>
        <end position="274"/>
    </location>
</feature>
<dbReference type="EMBL" id="JAUOQI010000016">
    <property type="protein sequence ID" value="MDO6579214.1"/>
    <property type="molecule type" value="Genomic_DNA"/>
</dbReference>
<dbReference type="EMBL" id="CP013926">
    <property type="protein sequence ID" value="AMJ75281.1"/>
    <property type="molecule type" value="Genomic_DNA"/>
</dbReference>
<evidence type="ECO:0000313" key="5">
    <source>
        <dbReference type="EMBL" id="AMJ75281.1"/>
    </source>
</evidence>
<dbReference type="GO" id="GO:0006552">
    <property type="term" value="P:L-leucine catabolic process"/>
    <property type="evidence" value="ECO:0007669"/>
    <property type="project" value="TreeGrafter"/>
</dbReference>
<dbReference type="KEGG" id="asq:AVL57_15700"/>
<dbReference type="RefSeq" id="WP_057790190.1">
    <property type="nucleotide sequence ID" value="NZ_CANLMS010000001.1"/>
</dbReference>
<keyword evidence="7" id="KW-1185">Reference proteome</keyword>
<evidence type="ECO:0000313" key="7">
    <source>
        <dbReference type="Proteomes" id="UP000056750"/>
    </source>
</evidence>
<evidence type="ECO:0000256" key="2">
    <source>
        <dbReference type="ARBA" id="ARBA00022723"/>
    </source>
</evidence>
<dbReference type="GO" id="GO:0046872">
    <property type="term" value="F:metal ion binding"/>
    <property type="evidence" value="ECO:0007669"/>
    <property type="project" value="UniProtKB-KW"/>
</dbReference>
<sequence>MKTKGKIIINDVGPRDGLQNQKKHLSVDERVALINALVAAGLPAIEVGAFVSPKAVPAMAGTDEVIHQLEAKDKVAYSVLIPNERGFSTGVELNVPLMSLVVAASTTMNEKNIRMTTNQALSMSSDVLALATQLNRRVQAYVATAWECPFEGHISVDEVIKVSAALLDAGAAHIVVADTIGAASPDQVHVLMSKMVSEFGANKLSCHFHDTRAMGVANVYAAIEAGIRQFDASIAGLGGCPFAPGATGNVATEDVVLLVEQMGYSTGIDMGLLLAASDKAKALTGTARGGHAKTWLEQQENKRGSK</sequence>
<dbReference type="PANTHER" id="PTHR42738">
    <property type="entry name" value="HYDROXYMETHYLGLUTARYL-COA LYASE"/>
    <property type="match status" value="1"/>
</dbReference>
<dbReference type="GeneID" id="83259164"/>